<keyword evidence="6" id="KW-1185">Reference proteome</keyword>
<dbReference type="InterPro" id="IPR047930">
    <property type="entry name" value="Transpos_IS6"/>
</dbReference>
<dbReference type="InParanoid" id="D6TVI2"/>
<evidence type="ECO:0000259" key="4">
    <source>
        <dbReference type="Pfam" id="PF13610"/>
    </source>
</evidence>
<dbReference type="Proteomes" id="UP000004508">
    <property type="component" value="Unassembled WGS sequence"/>
</dbReference>
<dbReference type="PANTHER" id="PTHR35528">
    <property type="entry name" value="BLL1675 PROTEIN"/>
    <property type="match status" value="1"/>
</dbReference>
<evidence type="ECO:0000313" key="6">
    <source>
        <dbReference type="Proteomes" id="UP000004508"/>
    </source>
</evidence>
<evidence type="ECO:0000256" key="1">
    <source>
        <dbReference type="ARBA" id="ARBA00022578"/>
    </source>
</evidence>
<dbReference type="GO" id="GO:0006310">
    <property type="term" value="P:DNA recombination"/>
    <property type="evidence" value="ECO:0007669"/>
    <property type="project" value="UniProtKB-KW"/>
</dbReference>
<dbReference type="EMBL" id="ADVG01000003">
    <property type="protein sequence ID" value="EFH85385.1"/>
    <property type="molecule type" value="Genomic_DNA"/>
</dbReference>
<proteinExistence type="predicted"/>
<dbReference type="AlphaFoldDB" id="D6TVI2"/>
<dbReference type="STRING" id="485913.Krac_6599"/>
<dbReference type="OrthoDB" id="159395at2"/>
<keyword evidence="1" id="KW-0815">Transposition</keyword>
<keyword evidence="2" id="KW-0238">DNA-binding</keyword>
<gene>
    <name evidence="5" type="ORF">Krac_6599</name>
</gene>
<dbReference type="PANTHER" id="PTHR35528:SF3">
    <property type="entry name" value="BLL1675 PROTEIN"/>
    <property type="match status" value="1"/>
</dbReference>
<evidence type="ECO:0000313" key="5">
    <source>
        <dbReference type="EMBL" id="EFH85385.1"/>
    </source>
</evidence>
<dbReference type="eggNOG" id="COG3316">
    <property type="taxonomic scope" value="Bacteria"/>
</dbReference>
<dbReference type="NCBIfam" id="NF033587">
    <property type="entry name" value="transpos_IS6"/>
    <property type="match status" value="1"/>
</dbReference>
<feature type="domain" description="DDE" evidence="4">
    <location>
        <begin position="110"/>
        <end position="239"/>
    </location>
</feature>
<dbReference type="Pfam" id="PF13610">
    <property type="entry name" value="DDE_Tnp_IS240"/>
    <property type="match status" value="1"/>
</dbReference>
<name>D6TVI2_KTERA</name>
<accession>D6TVI2</accession>
<dbReference type="InterPro" id="IPR052183">
    <property type="entry name" value="IS_Transposase"/>
</dbReference>
<keyword evidence="3" id="KW-0233">DNA recombination</keyword>
<dbReference type="RefSeq" id="WP_007917621.1">
    <property type="nucleotide sequence ID" value="NZ_ADVG01000003.1"/>
</dbReference>
<dbReference type="GO" id="GO:0032196">
    <property type="term" value="P:transposition"/>
    <property type="evidence" value="ECO:0007669"/>
    <property type="project" value="UniProtKB-KW"/>
</dbReference>
<organism evidence="5 6">
    <name type="scientific">Ktedonobacter racemifer DSM 44963</name>
    <dbReference type="NCBI Taxonomy" id="485913"/>
    <lineage>
        <taxon>Bacteria</taxon>
        <taxon>Bacillati</taxon>
        <taxon>Chloroflexota</taxon>
        <taxon>Ktedonobacteria</taxon>
        <taxon>Ktedonobacterales</taxon>
        <taxon>Ktedonobacteraceae</taxon>
        <taxon>Ktedonobacter</taxon>
    </lineage>
</organism>
<dbReference type="InterPro" id="IPR032874">
    <property type="entry name" value="DDE_dom"/>
</dbReference>
<sequence length="273" mass="31849">MNCPHCASTSTSEQAQKTTLGYRTFRCSACKRRFNERTGTSFNFLEYPTDVVLLVVLWRLRYKLSLRDLAEMFLARGIVFTHETVRDWEAQFAPLVAEQLRRKRRGQAGRSWYVDETYLKVHGKWCSLYRAIDADGNLVDSRLSEKRDMEAAQRFFKQALSVVGHAPEQVTTDGHASYPRAIREILGSDVQHRTNTYLNNRLEQDHRGVKQRYYPMRGFGNFASAARFCHAFDELRNSFRPRHTMGETRSLMEQRQLFCEKLATLQLLMRMAS</sequence>
<protein>
    <submittedName>
        <fullName evidence="5">Integrase catalytic region</fullName>
    </submittedName>
</protein>
<reference evidence="5 6" key="1">
    <citation type="journal article" date="2011" name="Stand. Genomic Sci.">
        <title>Non-contiguous finished genome sequence and contextual data of the filamentous soil bacterium Ktedonobacter racemifer type strain (SOSP1-21).</title>
        <authorList>
            <person name="Chang Y.J."/>
            <person name="Land M."/>
            <person name="Hauser L."/>
            <person name="Chertkov O."/>
            <person name="Del Rio T.G."/>
            <person name="Nolan M."/>
            <person name="Copeland A."/>
            <person name="Tice H."/>
            <person name="Cheng J.F."/>
            <person name="Lucas S."/>
            <person name="Han C."/>
            <person name="Goodwin L."/>
            <person name="Pitluck S."/>
            <person name="Ivanova N."/>
            <person name="Ovchinikova G."/>
            <person name="Pati A."/>
            <person name="Chen A."/>
            <person name="Palaniappan K."/>
            <person name="Mavromatis K."/>
            <person name="Liolios K."/>
            <person name="Brettin T."/>
            <person name="Fiebig A."/>
            <person name="Rohde M."/>
            <person name="Abt B."/>
            <person name="Goker M."/>
            <person name="Detter J.C."/>
            <person name="Woyke T."/>
            <person name="Bristow J."/>
            <person name="Eisen J.A."/>
            <person name="Markowitz V."/>
            <person name="Hugenholtz P."/>
            <person name="Kyrpides N.C."/>
            <person name="Klenk H.P."/>
            <person name="Lapidus A."/>
        </authorList>
    </citation>
    <scope>NUCLEOTIDE SEQUENCE [LARGE SCALE GENOMIC DNA]</scope>
    <source>
        <strain evidence="6">DSM 44963</strain>
    </source>
</reference>
<dbReference type="GO" id="GO:0003677">
    <property type="term" value="F:DNA binding"/>
    <property type="evidence" value="ECO:0007669"/>
    <property type="project" value="UniProtKB-KW"/>
</dbReference>
<evidence type="ECO:0000256" key="3">
    <source>
        <dbReference type="ARBA" id="ARBA00023172"/>
    </source>
</evidence>
<comment type="caution">
    <text evidence="5">The sequence shown here is derived from an EMBL/GenBank/DDBJ whole genome shotgun (WGS) entry which is preliminary data.</text>
</comment>
<evidence type="ECO:0000256" key="2">
    <source>
        <dbReference type="ARBA" id="ARBA00023125"/>
    </source>
</evidence>